<feature type="compositionally biased region" description="Basic residues" evidence="1">
    <location>
        <begin position="83"/>
        <end position="92"/>
    </location>
</feature>
<evidence type="ECO:0000313" key="2">
    <source>
        <dbReference type="EMBL" id="GBP44739.1"/>
    </source>
</evidence>
<proteinExistence type="predicted"/>
<organism evidence="2 3">
    <name type="scientific">Eumeta variegata</name>
    <name type="common">Bagworm moth</name>
    <name type="synonym">Eumeta japonica</name>
    <dbReference type="NCBI Taxonomy" id="151549"/>
    <lineage>
        <taxon>Eukaryota</taxon>
        <taxon>Metazoa</taxon>
        <taxon>Ecdysozoa</taxon>
        <taxon>Arthropoda</taxon>
        <taxon>Hexapoda</taxon>
        <taxon>Insecta</taxon>
        <taxon>Pterygota</taxon>
        <taxon>Neoptera</taxon>
        <taxon>Endopterygota</taxon>
        <taxon>Lepidoptera</taxon>
        <taxon>Glossata</taxon>
        <taxon>Ditrysia</taxon>
        <taxon>Tineoidea</taxon>
        <taxon>Psychidae</taxon>
        <taxon>Oiketicinae</taxon>
        <taxon>Eumeta</taxon>
    </lineage>
</organism>
<accession>A0A4C1W2N1</accession>
<protein>
    <submittedName>
        <fullName evidence="2">Uncharacterized protein</fullName>
    </submittedName>
</protein>
<gene>
    <name evidence="2" type="ORF">EVAR_81507_1</name>
</gene>
<evidence type="ECO:0000256" key="1">
    <source>
        <dbReference type="SAM" id="MobiDB-lite"/>
    </source>
</evidence>
<keyword evidence="3" id="KW-1185">Reference proteome</keyword>
<evidence type="ECO:0000313" key="3">
    <source>
        <dbReference type="Proteomes" id="UP000299102"/>
    </source>
</evidence>
<feature type="region of interest" description="Disordered" evidence="1">
    <location>
        <begin position="82"/>
        <end position="101"/>
    </location>
</feature>
<dbReference type="OrthoDB" id="7339153at2759"/>
<sequence length="191" mass="22794">MEFFKWTLTIIDFQGLMMEPESKHRNSIMEQRILAVFGLVEIVLRFTLTMNDFQGLMMQLEAEVVDRPLLWRMGDLPAVHHADKGRRAKSRRPPPPDPRRCSNYFDSVRPPYGHCEHLYVRNKNQQERDQRTPIRERIRMAAAATRIRLRFALHYAIRYAMGALVRTQNSSEWRAERVVARRRHVRFMKTM</sequence>
<comment type="caution">
    <text evidence="2">The sequence shown here is derived from an EMBL/GenBank/DDBJ whole genome shotgun (WGS) entry which is preliminary data.</text>
</comment>
<dbReference type="EMBL" id="BGZK01000457">
    <property type="protein sequence ID" value="GBP44739.1"/>
    <property type="molecule type" value="Genomic_DNA"/>
</dbReference>
<dbReference type="AlphaFoldDB" id="A0A4C1W2N1"/>
<reference evidence="2 3" key="1">
    <citation type="journal article" date="2019" name="Commun. Biol.">
        <title>The bagworm genome reveals a unique fibroin gene that provides high tensile strength.</title>
        <authorList>
            <person name="Kono N."/>
            <person name="Nakamura H."/>
            <person name="Ohtoshi R."/>
            <person name="Tomita M."/>
            <person name="Numata K."/>
            <person name="Arakawa K."/>
        </authorList>
    </citation>
    <scope>NUCLEOTIDE SEQUENCE [LARGE SCALE GENOMIC DNA]</scope>
</reference>
<dbReference type="Proteomes" id="UP000299102">
    <property type="component" value="Unassembled WGS sequence"/>
</dbReference>
<name>A0A4C1W2N1_EUMVA</name>